<name>A0A7D5R9D2_9ARCH</name>
<accession>A0A7D5R9D2</accession>
<keyword evidence="2" id="KW-1185">Reference proteome</keyword>
<reference evidence="1 2" key="1">
    <citation type="submission" date="2018-02" db="EMBL/GenBank/DDBJ databases">
        <title>Complete genome of Nitrosopumilus oxyclinae HCE1.</title>
        <authorList>
            <person name="Qin W."/>
            <person name="Zheng Y."/>
            <person name="Stahl D.A."/>
        </authorList>
    </citation>
    <scope>NUCLEOTIDE SEQUENCE [LARGE SCALE GENOMIC DNA]</scope>
    <source>
        <strain evidence="1 2">HCE1</strain>
    </source>
</reference>
<dbReference type="AlphaFoldDB" id="A0A7D5R9D2"/>
<proteinExistence type="predicted"/>
<dbReference type="OrthoDB" id="116710at2157"/>
<evidence type="ECO:0000313" key="1">
    <source>
        <dbReference type="EMBL" id="QLH05544.1"/>
    </source>
</evidence>
<sequence>MSEEDMKSEYSSYGKYSIDDFLELSFPNVTVRIKKIGENIFSYDKIDSEENMVEKIIPTSSSILTIEVAPIRPLNHPARRTNYLYLDLESPIFLSSGSSAIVFINCPIEIGIFLIHDGVPESLDWFTCNSLDSRFCLYGPPESGTLCKYAHSDIVESHDSSIPYVNGVMEINLKNDLSKGYTISNLVFPISGHSLYYDNSKTIFDSLTAVLKKKLTLEILDAKSLTVQTDWKQSPTYERAEQTKSIDMGVE</sequence>
<organism evidence="1 2">
    <name type="scientific">Nitrosopumilus oxyclinae</name>
    <dbReference type="NCBI Taxonomy" id="1959104"/>
    <lineage>
        <taxon>Archaea</taxon>
        <taxon>Nitrososphaerota</taxon>
        <taxon>Nitrososphaeria</taxon>
        <taxon>Nitrosopumilales</taxon>
        <taxon>Nitrosopumilaceae</taxon>
        <taxon>Nitrosopumilus</taxon>
    </lineage>
</organism>
<evidence type="ECO:0008006" key="3">
    <source>
        <dbReference type="Google" id="ProtNLM"/>
    </source>
</evidence>
<dbReference type="InterPro" id="IPR007366">
    <property type="entry name" value="DUF432"/>
</dbReference>
<evidence type="ECO:0000313" key="2">
    <source>
        <dbReference type="Proteomes" id="UP000509441"/>
    </source>
</evidence>
<dbReference type="Proteomes" id="UP000509441">
    <property type="component" value="Chromosome"/>
</dbReference>
<dbReference type="KEGG" id="nox:C5F49_03665"/>
<protein>
    <recommendedName>
        <fullName evidence="3">DUF432 domain-containing protein</fullName>
    </recommendedName>
</protein>
<gene>
    <name evidence="1" type="ORF">C5F49_03665</name>
</gene>
<dbReference type="EMBL" id="CP026994">
    <property type="protein sequence ID" value="QLH05544.1"/>
    <property type="molecule type" value="Genomic_DNA"/>
</dbReference>
<dbReference type="Pfam" id="PF04254">
    <property type="entry name" value="DUF432"/>
    <property type="match status" value="1"/>
</dbReference>